<dbReference type="Proteomes" id="UP001596145">
    <property type="component" value="Unassembled WGS sequence"/>
</dbReference>
<feature type="domain" description="UDP-N-acetylglucosamine 2-epimerase" evidence="1">
    <location>
        <begin position="29"/>
        <end position="351"/>
    </location>
</feature>
<proteinExistence type="predicted"/>
<comment type="caution">
    <text evidence="2">The sequence shown here is derived from an EMBL/GenBank/DDBJ whole genome shotgun (WGS) entry which is preliminary data.</text>
</comment>
<keyword evidence="3" id="KW-1185">Reference proteome</keyword>
<organism evidence="2 3">
    <name type="scientific">Halorubrum glutamatedens</name>
    <dbReference type="NCBI Taxonomy" id="2707018"/>
    <lineage>
        <taxon>Archaea</taxon>
        <taxon>Methanobacteriati</taxon>
        <taxon>Methanobacteriota</taxon>
        <taxon>Stenosarchaea group</taxon>
        <taxon>Halobacteria</taxon>
        <taxon>Halobacteriales</taxon>
        <taxon>Haloferacaceae</taxon>
        <taxon>Halorubrum</taxon>
    </lineage>
</organism>
<dbReference type="CDD" id="cd03786">
    <property type="entry name" value="GTB_UDP-GlcNAc_2-Epimerase"/>
    <property type="match status" value="1"/>
</dbReference>
<accession>A0ABD5QSP4</accession>
<dbReference type="InterPro" id="IPR029767">
    <property type="entry name" value="WecB-like"/>
</dbReference>
<protein>
    <submittedName>
        <fullName evidence="2">Non-hydrolyzing UDP-N-acetylglucosamine 2-epimerase</fullName>
        <ecNumber evidence="2">5.1.3.14</ecNumber>
    </submittedName>
</protein>
<evidence type="ECO:0000313" key="2">
    <source>
        <dbReference type="EMBL" id="MFC5135096.1"/>
    </source>
</evidence>
<dbReference type="EC" id="5.1.3.14" evidence="2"/>
<reference evidence="2 3" key="1">
    <citation type="journal article" date="2019" name="Int. J. Syst. Evol. Microbiol.">
        <title>The Global Catalogue of Microorganisms (GCM) 10K type strain sequencing project: providing services to taxonomists for standard genome sequencing and annotation.</title>
        <authorList>
            <consortium name="The Broad Institute Genomics Platform"/>
            <consortium name="The Broad Institute Genome Sequencing Center for Infectious Disease"/>
            <person name="Wu L."/>
            <person name="Ma J."/>
        </authorList>
    </citation>
    <scope>NUCLEOTIDE SEQUENCE [LARGE SCALE GENOMIC DNA]</scope>
    <source>
        <strain evidence="2 3">CGMCC 1.16026</strain>
    </source>
</reference>
<gene>
    <name evidence="2" type="primary">wecB</name>
    <name evidence="2" type="ORF">ACFPJA_10265</name>
</gene>
<dbReference type="RefSeq" id="WP_122104847.1">
    <property type="nucleotide sequence ID" value="NZ_JBHSKV010000013.1"/>
</dbReference>
<sequence>MNEPTVLSVVGARPQFVKAFPVSRLLRERAREVLVHTGQHYDFGMSDVFFEELDIPEPEYNLGVGSANHAVQTAAMLRELDAVVESEDPDLVLVYGDTNSTLAGALVAAKRDVPVGHVEAGLRSGNWSMPEEVNRVLTDRCSDLLFVPSERAVGTLAGEGITDGVTVTGDVMYDAVLRVRDRAVAEATVLDDLDLDRGEYVLATVHRQANTDDPERLAAIVEGLASSPRRIVVPLHPRTKNALERHDLLERTIAALTLTDPVGYVDFLGLLAGAERVATDSGGVQKEAFYLDTRCITLRDETEWVETVEAGWNELVGADSGEIRRALRRTDELPEKPPLYGGGHAAERVVDGVVSFLDSESIAHD</sequence>
<dbReference type="PANTHER" id="PTHR43174:SF1">
    <property type="entry name" value="UDP-N-ACETYLGLUCOSAMINE 2-EPIMERASE"/>
    <property type="match status" value="1"/>
</dbReference>
<dbReference type="GO" id="GO:0008761">
    <property type="term" value="F:UDP-N-acetylglucosamine 2-epimerase activity"/>
    <property type="evidence" value="ECO:0007669"/>
    <property type="project" value="UniProtKB-EC"/>
</dbReference>
<dbReference type="Pfam" id="PF02350">
    <property type="entry name" value="Epimerase_2"/>
    <property type="match status" value="1"/>
</dbReference>
<dbReference type="Gene3D" id="3.40.50.2000">
    <property type="entry name" value="Glycogen Phosphorylase B"/>
    <property type="match status" value="2"/>
</dbReference>
<dbReference type="PANTHER" id="PTHR43174">
    <property type="entry name" value="UDP-N-ACETYLGLUCOSAMINE 2-EPIMERASE"/>
    <property type="match status" value="1"/>
</dbReference>
<dbReference type="InterPro" id="IPR003331">
    <property type="entry name" value="UDP_GlcNAc_Epimerase_2_dom"/>
</dbReference>
<dbReference type="NCBIfam" id="TIGR00236">
    <property type="entry name" value="wecB"/>
    <property type="match status" value="1"/>
</dbReference>
<evidence type="ECO:0000259" key="1">
    <source>
        <dbReference type="Pfam" id="PF02350"/>
    </source>
</evidence>
<evidence type="ECO:0000313" key="3">
    <source>
        <dbReference type="Proteomes" id="UP001596145"/>
    </source>
</evidence>
<dbReference type="SUPFAM" id="SSF53756">
    <property type="entry name" value="UDP-Glycosyltransferase/glycogen phosphorylase"/>
    <property type="match status" value="1"/>
</dbReference>
<dbReference type="AlphaFoldDB" id="A0ABD5QSP4"/>
<dbReference type="EMBL" id="JBHSKV010000013">
    <property type="protein sequence ID" value="MFC5135096.1"/>
    <property type="molecule type" value="Genomic_DNA"/>
</dbReference>
<keyword evidence="2" id="KW-0413">Isomerase</keyword>
<name>A0ABD5QSP4_9EURY</name>